<evidence type="ECO:0000256" key="1">
    <source>
        <dbReference type="SAM" id="MobiDB-lite"/>
    </source>
</evidence>
<feature type="non-terminal residue" evidence="2">
    <location>
        <position position="20"/>
    </location>
</feature>
<reference evidence="2 3" key="1">
    <citation type="submission" date="2015-10" db="EMBL/GenBank/DDBJ databases">
        <title>Genome sequencing of Penicillium freii.</title>
        <authorList>
            <person name="Nguyen H.D."/>
            <person name="Visagie C.M."/>
            <person name="Seifert K.A."/>
        </authorList>
    </citation>
    <scope>NUCLEOTIDE SEQUENCE [LARGE SCALE GENOMIC DNA]</scope>
    <source>
        <strain evidence="2 3">DAOM 242723</strain>
    </source>
</reference>
<name>A0A124GQB3_PENFR</name>
<dbReference type="AlphaFoldDB" id="A0A124GQB3"/>
<proteinExistence type="predicted"/>
<comment type="caution">
    <text evidence="2">The sequence shown here is derived from an EMBL/GenBank/DDBJ whole genome shotgun (WGS) entry which is preliminary data.</text>
</comment>
<sequence length="20" mass="2440">MEKKKKKKKTIKQKNRGNSH</sequence>
<evidence type="ECO:0000313" key="2">
    <source>
        <dbReference type="EMBL" id="KUM57591.1"/>
    </source>
</evidence>
<feature type="region of interest" description="Disordered" evidence="1">
    <location>
        <begin position="1"/>
        <end position="20"/>
    </location>
</feature>
<accession>A0A124GQB3</accession>
<gene>
    <name evidence="2" type="ORF">ACN42_g9582</name>
</gene>
<evidence type="ECO:0000313" key="3">
    <source>
        <dbReference type="Proteomes" id="UP000055045"/>
    </source>
</evidence>
<dbReference type="EMBL" id="LLXE01000351">
    <property type="protein sequence ID" value="KUM57591.1"/>
    <property type="molecule type" value="Genomic_DNA"/>
</dbReference>
<organism evidence="2 3">
    <name type="scientific">Penicillium freii</name>
    <dbReference type="NCBI Taxonomy" id="48697"/>
    <lineage>
        <taxon>Eukaryota</taxon>
        <taxon>Fungi</taxon>
        <taxon>Dikarya</taxon>
        <taxon>Ascomycota</taxon>
        <taxon>Pezizomycotina</taxon>
        <taxon>Eurotiomycetes</taxon>
        <taxon>Eurotiomycetidae</taxon>
        <taxon>Eurotiales</taxon>
        <taxon>Aspergillaceae</taxon>
        <taxon>Penicillium</taxon>
    </lineage>
</organism>
<dbReference type="Proteomes" id="UP000055045">
    <property type="component" value="Unassembled WGS sequence"/>
</dbReference>
<keyword evidence="3" id="KW-1185">Reference proteome</keyword>
<protein>
    <submittedName>
        <fullName evidence="2">Uncharacterized protein</fullName>
    </submittedName>
</protein>